<evidence type="ECO:0000313" key="2">
    <source>
        <dbReference type="EMBL" id="WNE84523.1"/>
    </source>
</evidence>
<dbReference type="AlphaFoldDB" id="A0AAF0VAA4"/>
<gene>
    <name evidence="2" type="ORF">B0703_05770</name>
</gene>
<dbReference type="Proteomes" id="UP000193179">
    <property type="component" value="Chromosome"/>
</dbReference>
<dbReference type="RefSeq" id="WP_236837830.1">
    <property type="nucleotide sequence ID" value="NZ_CP133648.1"/>
</dbReference>
<evidence type="ECO:0000256" key="1">
    <source>
        <dbReference type="SAM" id="MobiDB-lite"/>
    </source>
</evidence>
<dbReference type="EMBL" id="CP133648">
    <property type="protein sequence ID" value="WNE84523.1"/>
    <property type="molecule type" value="Genomic_DNA"/>
</dbReference>
<reference evidence="2" key="2">
    <citation type="submission" date="2023-09" db="EMBL/GenBank/DDBJ databases">
        <title>Ecological and genomic based identification of the Bifidobacterium adolescentis prototype of the healthy human gut microbiota.</title>
        <authorList>
            <person name="Lugli G.A."/>
            <person name="Argentini C."/>
            <person name="Tarracchini C."/>
            <person name="Fontana F."/>
            <person name="Alessandri G."/>
            <person name="Mancabelli L."/>
            <person name="Milani C."/>
            <person name="Turroni F."/>
            <person name="Ventura M."/>
        </authorList>
    </citation>
    <scope>NUCLEOTIDE SEQUENCE</scope>
    <source>
        <strain evidence="2">703B</strain>
    </source>
</reference>
<accession>A0AAF0VAA4</accession>
<feature type="region of interest" description="Disordered" evidence="1">
    <location>
        <begin position="91"/>
        <end position="110"/>
    </location>
</feature>
<evidence type="ECO:0000313" key="3">
    <source>
        <dbReference type="Proteomes" id="UP000193179"/>
    </source>
</evidence>
<name>A0AAF0VAA4_BIFAD</name>
<proteinExistence type="predicted"/>
<organism evidence="2 3">
    <name type="scientific">Bifidobacterium adolescentis</name>
    <dbReference type="NCBI Taxonomy" id="1680"/>
    <lineage>
        <taxon>Bacteria</taxon>
        <taxon>Bacillati</taxon>
        <taxon>Actinomycetota</taxon>
        <taxon>Actinomycetes</taxon>
        <taxon>Bifidobacteriales</taxon>
        <taxon>Bifidobacteriaceae</taxon>
        <taxon>Bifidobacterium</taxon>
    </lineage>
</organism>
<reference evidence="2" key="1">
    <citation type="journal article" date="2016" name="Sci. Rep.">
        <title>Evaluation of genetic diversity among strains of the human gut commensal Bifidobacterium adolescentis.</title>
        <authorList>
            <person name="Duranti S."/>
            <person name="Milani C."/>
            <person name="Lugli G.A."/>
            <person name="Mancabelli L."/>
            <person name="Turroni F."/>
            <person name="Ferrario C."/>
            <person name="Mangifesta M."/>
            <person name="Viappiani A."/>
            <person name="Sanchez B."/>
            <person name="Margolles A."/>
            <person name="van Sinderen D."/>
            <person name="Ventura M."/>
        </authorList>
    </citation>
    <scope>NUCLEOTIDE SEQUENCE</scope>
    <source>
        <strain evidence="2">703B</strain>
    </source>
</reference>
<protein>
    <submittedName>
        <fullName evidence="2">Uncharacterized protein</fullName>
    </submittedName>
</protein>
<sequence length="130" mass="14242">MNFPADMRVYGPSFLCDLLDGLEGIDGSLYRAWILQHGSKPDNKGDKRHRKRRLGYLSYSQDSSLLLDMANTLESLRVMLAKYMGDKNAKPDMILPPGSEDNGGKRSLNTSGMSISQISGMLHGTFGGSA</sequence>